<dbReference type="InterPro" id="IPR021257">
    <property type="entry name" value="DUF2809"/>
</dbReference>
<dbReference type="RefSeq" id="WP_131838629.1">
    <property type="nucleotide sequence ID" value="NZ_SLWB01000004.1"/>
</dbReference>
<organism evidence="2 3">
    <name type="scientific">Acetobacteroides hydrogenigenes</name>
    <dbReference type="NCBI Taxonomy" id="979970"/>
    <lineage>
        <taxon>Bacteria</taxon>
        <taxon>Pseudomonadati</taxon>
        <taxon>Bacteroidota</taxon>
        <taxon>Bacteroidia</taxon>
        <taxon>Bacteroidales</taxon>
        <taxon>Rikenellaceae</taxon>
        <taxon>Acetobacteroides</taxon>
    </lineage>
</organism>
<dbReference type="Proteomes" id="UP000294830">
    <property type="component" value="Unassembled WGS sequence"/>
</dbReference>
<evidence type="ECO:0000313" key="2">
    <source>
        <dbReference type="EMBL" id="TCN70066.1"/>
    </source>
</evidence>
<dbReference type="OrthoDB" id="5360192at2"/>
<keyword evidence="1" id="KW-0812">Transmembrane</keyword>
<protein>
    <submittedName>
        <fullName evidence="2">Uncharacterized protein DUF2809</fullName>
    </submittedName>
</protein>
<sequence length="139" mass="15539">MTTCRNRALFLLLTISSILLGLGSRKMAGYLPDSINLGLGDALWAVMVYFLFAAAFCRWSIVRTALVALTFCYLIEISQLYHAPWIDAIRATRLGGLVLGFGFLWTDIVAYTLGVGSAVLFESFAYRASFLRNHLFKDR</sequence>
<proteinExistence type="predicted"/>
<feature type="transmembrane region" description="Helical" evidence="1">
    <location>
        <begin position="64"/>
        <end position="82"/>
    </location>
</feature>
<keyword evidence="1" id="KW-1133">Transmembrane helix</keyword>
<dbReference type="AlphaFoldDB" id="A0A4R2ER64"/>
<gene>
    <name evidence="2" type="ORF">CLV25_10417</name>
</gene>
<evidence type="ECO:0000256" key="1">
    <source>
        <dbReference type="SAM" id="Phobius"/>
    </source>
</evidence>
<dbReference type="EMBL" id="SLWB01000004">
    <property type="protein sequence ID" value="TCN70066.1"/>
    <property type="molecule type" value="Genomic_DNA"/>
</dbReference>
<comment type="caution">
    <text evidence="2">The sequence shown here is derived from an EMBL/GenBank/DDBJ whole genome shotgun (WGS) entry which is preliminary data.</text>
</comment>
<keyword evidence="3" id="KW-1185">Reference proteome</keyword>
<keyword evidence="1" id="KW-0472">Membrane</keyword>
<accession>A0A4R2ER64</accession>
<feature type="transmembrane region" description="Helical" evidence="1">
    <location>
        <begin position="35"/>
        <end position="57"/>
    </location>
</feature>
<reference evidence="2 3" key="1">
    <citation type="submission" date="2019-03" db="EMBL/GenBank/DDBJ databases">
        <title>Genomic Encyclopedia of Archaeal and Bacterial Type Strains, Phase II (KMG-II): from individual species to whole genera.</title>
        <authorList>
            <person name="Goeker M."/>
        </authorList>
    </citation>
    <scope>NUCLEOTIDE SEQUENCE [LARGE SCALE GENOMIC DNA]</scope>
    <source>
        <strain evidence="2 3">RL-C</strain>
    </source>
</reference>
<dbReference type="Pfam" id="PF10990">
    <property type="entry name" value="DUF2809"/>
    <property type="match status" value="1"/>
</dbReference>
<feature type="transmembrane region" description="Helical" evidence="1">
    <location>
        <begin position="94"/>
        <end position="121"/>
    </location>
</feature>
<name>A0A4R2ER64_9BACT</name>
<evidence type="ECO:0000313" key="3">
    <source>
        <dbReference type="Proteomes" id="UP000294830"/>
    </source>
</evidence>